<evidence type="ECO:0000259" key="3">
    <source>
        <dbReference type="PROSITE" id="PS50102"/>
    </source>
</evidence>
<dbReference type="Pfam" id="PF00076">
    <property type="entry name" value="RRM_1"/>
    <property type="match status" value="1"/>
</dbReference>
<dbReference type="Gene3D" id="3.30.70.330">
    <property type="match status" value="1"/>
</dbReference>
<dbReference type="AlphaFoldDB" id="A0A5B0R9P1"/>
<sequence length="158" mass="17202">MPSATVARVPKNLIDNLIFPEVKESPASTNSPKSEVMPLIDRITPTDQQTTKVRIAQLVEGTSLADVMTTFGQFGDILSCSLKQHYDGQSTTVSATIEFSSYVSAVCAVEEMDGATADGLCLNVKLVRVVRPPIRNSTKQEAQDESPLLHRISKRPRA</sequence>
<protein>
    <recommendedName>
        <fullName evidence="3">RRM domain-containing protein</fullName>
    </recommendedName>
</protein>
<dbReference type="Proteomes" id="UP000325313">
    <property type="component" value="Unassembled WGS sequence"/>
</dbReference>
<dbReference type="InterPro" id="IPR000504">
    <property type="entry name" value="RRM_dom"/>
</dbReference>
<dbReference type="SMART" id="SM00360">
    <property type="entry name" value="RRM"/>
    <property type="match status" value="1"/>
</dbReference>
<proteinExistence type="predicted"/>
<evidence type="ECO:0000256" key="1">
    <source>
        <dbReference type="PROSITE-ProRule" id="PRU00176"/>
    </source>
</evidence>
<feature type="domain" description="RRM" evidence="3">
    <location>
        <begin position="51"/>
        <end position="129"/>
    </location>
</feature>
<dbReference type="EMBL" id="VDEP01000236">
    <property type="protein sequence ID" value="KAA1122330.1"/>
    <property type="molecule type" value="Genomic_DNA"/>
</dbReference>
<dbReference type="InterPro" id="IPR035979">
    <property type="entry name" value="RBD_domain_sf"/>
</dbReference>
<organism evidence="4 5">
    <name type="scientific">Puccinia graminis f. sp. tritici</name>
    <dbReference type="NCBI Taxonomy" id="56615"/>
    <lineage>
        <taxon>Eukaryota</taxon>
        <taxon>Fungi</taxon>
        <taxon>Dikarya</taxon>
        <taxon>Basidiomycota</taxon>
        <taxon>Pucciniomycotina</taxon>
        <taxon>Pucciniomycetes</taxon>
        <taxon>Pucciniales</taxon>
        <taxon>Pucciniaceae</taxon>
        <taxon>Puccinia</taxon>
    </lineage>
</organism>
<dbReference type="SUPFAM" id="SSF54928">
    <property type="entry name" value="RNA-binding domain, RBD"/>
    <property type="match status" value="1"/>
</dbReference>
<evidence type="ECO:0000256" key="2">
    <source>
        <dbReference type="SAM" id="MobiDB-lite"/>
    </source>
</evidence>
<dbReference type="GO" id="GO:0003723">
    <property type="term" value="F:RNA binding"/>
    <property type="evidence" value="ECO:0007669"/>
    <property type="project" value="UniProtKB-UniRule"/>
</dbReference>
<feature type="region of interest" description="Disordered" evidence="2">
    <location>
        <begin position="137"/>
        <end position="158"/>
    </location>
</feature>
<dbReference type="CDD" id="cd00590">
    <property type="entry name" value="RRM_SF"/>
    <property type="match status" value="1"/>
</dbReference>
<accession>A0A5B0R9P1</accession>
<keyword evidence="1" id="KW-0694">RNA-binding</keyword>
<dbReference type="PROSITE" id="PS50102">
    <property type="entry name" value="RRM"/>
    <property type="match status" value="1"/>
</dbReference>
<gene>
    <name evidence="4" type="ORF">PGTUg99_036720</name>
</gene>
<dbReference type="InterPro" id="IPR012677">
    <property type="entry name" value="Nucleotide-bd_a/b_plait_sf"/>
</dbReference>
<name>A0A5B0R9P1_PUCGR</name>
<reference evidence="4 5" key="1">
    <citation type="submission" date="2019-05" db="EMBL/GenBank/DDBJ databases">
        <title>Emergence of the Ug99 lineage of the wheat stem rust pathogen through somatic hybridization.</title>
        <authorList>
            <person name="Li F."/>
            <person name="Upadhyaya N.M."/>
            <person name="Sperschneider J."/>
            <person name="Matny O."/>
            <person name="Nguyen-Phuc H."/>
            <person name="Mago R."/>
            <person name="Raley C."/>
            <person name="Miller M.E."/>
            <person name="Silverstein K.A.T."/>
            <person name="Henningsen E."/>
            <person name="Hirsch C.D."/>
            <person name="Visser B."/>
            <person name="Pretorius Z.A."/>
            <person name="Steffenson B.J."/>
            <person name="Schwessinger B."/>
            <person name="Dodds P.N."/>
            <person name="Figueroa M."/>
        </authorList>
    </citation>
    <scope>NUCLEOTIDE SEQUENCE [LARGE SCALE GENOMIC DNA]</scope>
    <source>
        <strain evidence="4 5">Ug99</strain>
    </source>
</reference>
<evidence type="ECO:0000313" key="5">
    <source>
        <dbReference type="Proteomes" id="UP000325313"/>
    </source>
</evidence>
<comment type="caution">
    <text evidence="4">The sequence shown here is derived from an EMBL/GenBank/DDBJ whole genome shotgun (WGS) entry which is preliminary data.</text>
</comment>
<evidence type="ECO:0000313" key="4">
    <source>
        <dbReference type="EMBL" id="KAA1122330.1"/>
    </source>
</evidence>